<evidence type="ECO:0000256" key="3">
    <source>
        <dbReference type="ARBA" id="ARBA00023242"/>
    </source>
</evidence>
<evidence type="ECO:0000256" key="4">
    <source>
        <dbReference type="ARBA" id="ARBA00037087"/>
    </source>
</evidence>
<keyword evidence="3" id="KW-0539">Nucleus</keyword>
<dbReference type="InterPro" id="IPR012948">
    <property type="entry name" value="AARP2CN"/>
</dbReference>
<dbReference type="GO" id="GO:0005730">
    <property type="term" value="C:nucleolus"/>
    <property type="evidence" value="ECO:0007669"/>
    <property type="project" value="UniProtKB-SubCell"/>
</dbReference>
<feature type="domain" description="Bms1-type G" evidence="8">
    <location>
        <begin position="83"/>
        <end position="244"/>
    </location>
</feature>
<dbReference type="Proteomes" id="UP000694867">
    <property type="component" value="Unplaced"/>
</dbReference>
<dbReference type="GO" id="GO:0005525">
    <property type="term" value="F:GTP binding"/>
    <property type="evidence" value="ECO:0007669"/>
    <property type="project" value="TreeGrafter"/>
</dbReference>
<dbReference type="GO" id="GO:0000479">
    <property type="term" value="P:endonucleolytic cleavage of tricistronic rRNA transcript (SSU-rRNA, 5.8S rRNA, LSU-rRNA)"/>
    <property type="evidence" value="ECO:0007669"/>
    <property type="project" value="TreeGrafter"/>
</dbReference>
<sequence>MPENQHKSGPLKQQNKTHKTGAHSSKRAVNRIAAGRVGAKVSTVKSGRKLKRHERKLQLAQIRKQKQVRVAEQKRNLGKFGTAPYLVAIVPLHPIIDSHRFLDQMKNCHQDVELQEDSKGYLHMAVTHLKKRYCFALCNREDIYGSMDIVKVADVVVFLYDYQDGYDEEGDLLLSIFMGQGLPSSIHVVSCSASLDDRPFNAKDFKRSAKLQIESRFPGEKIHCLQKDTDAVLLLSRIAEIKEKRLNLRGNRCCLLGESVEFIPNDASNFEGTLKVTGYLKGGRPLDANHLVHIPGYGDFQIDRIEKPIDPYQSKTKPQDMDMGPEVLQKADPLKRESLQAENPIDEMAAEQTFPSPEELQEAERENRTIKKKVPRGTSEYQAAWILDDEGSGSEIDDQETDEDSEGDEMAEEILSAEEVSASSDDDEEVEWLDTQSDAMSIAADGAYDKNLDLKEDMEMLEKFREQRLQVHFPDEMDTPQDVNARTRFQRFRGLKSFHASPWDPKENLPVDYSRIFQFKNFNRIRKRVLRIDAEECDGALPGWYVSVHLLNVPHRVAASKSSIVLFGLLPHEQKMSVLNVAIARHRSFNQPVRSKERLIFQVGFRRFASCPIFSQHTMTSKHKFERFLPLEGACVASMYAPITFPPAPVLVFQDSTNNGLRLVATGGVLSADPDRCVIKRVVLSGHPFKINKRHAVIRHMFFNREDILWFKPIELRTKYGLRGHIKEPLGTHGHMKCVFNQQMKSMDTVLMNLYKRVYPKWTYDPWVAPAKFIETDPGLPEDPDDTEMAS</sequence>
<feature type="region of interest" description="Disordered" evidence="7">
    <location>
        <begin position="347"/>
        <end position="411"/>
    </location>
</feature>
<dbReference type="InterPro" id="IPR039761">
    <property type="entry name" value="Bms1/Tsr1"/>
</dbReference>
<evidence type="ECO:0000256" key="6">
    <source>
        <dbReference type="ARBA" id="ARBA00040070"/>
    </source>
</evidence>
<dbReference type="PROSITE" id="PS51714">
    <property type="entry name" value="G_BMS1"/>
    <property type="match status" value="1"/>
</dbReference>
<dbReference type="PANTHER" id="PTHR12858:SF1">
    <property type="entry name" value="PRE-RRNA-PROCESSING PROTEIN TSR1 HOMOLOG"/>
    <property type="match status" value="1"/>
</dbReference>
<feature type="compositionally biased region" description="Basic residues" evidence="7">
    <location>
        <begin position="15"/>
        <end position="29"/>
    </location>
</feature>
<dbReference type="InterPro" id="IPR030387">
    <property type="entry name" value="G_Bms1/Tsr1_dom"/>
</dbReference>
<dbReference type="Pfam" id="PF08142">
    <property type="entry name" value="AARP2CN"/>
    <property type="match status" value="1"/>
</dbReference>
<organism evidence="9 10">
    <name type="scientific">Galendromus occidentalis</name>
    <name type="common">western predatory mite</name>
    <dbReference type="NCBI Taxonomy" id="34638"/>
    <lineage>
        <taxon>Eukaryota</taxon>
        <taxon>Metazoa</taxon>
        <taxon>Ecdysozoa</taxon>
        <taxon>Arthropoda</taxon>
        <taxon>Chelicerata</taxon>
        <taxon>Arachnida</taxon>
        <taxon>Acari</taxon>
        <taxon>Parasitiformes</taxon>
        <taxon>Mesostigmata</taxon>
        <taxon>Gamasina</taxon>
        <taxon>Phytoseioidea</taxon>
        <taxon>Phytoseiidae</taxon>
        <taxon>Typhlodrominae</taxon>
        <taxon>Galendromus</taxon>
    </lineage>
</organism>
<dbReference type="Pfam" id="PF04950">
    <property type="entry name" value="RIBIOP_C"/>
    <property type="match status" value="1"/>
</dbReference>
<dbReference type="GO" id="GO:0003924">
    <property type="term" value="F:GTPase activity"/>
    <property type="evidence" value="ECO:0007669"/>
    <property type="project" value="TreeGrafter"/>
</dbReference>
<feature type="compositionally biased region" description="Acidic residues" evidence="7">
    <location>
        <begin position="387"/>
        <end position="411"/>
    </location>
</feature>
<dbReference type="RefSeq" id="XP_003747586.1">
    <property type="nucleotide sequence ID" value="XM_003747538.2"/>
</dbReference>
<evidence type="ECO:0000313" key="10">
    <source>
        <dbReference type="RefSeq" id="XP_003747586.1"/>
    </source>
</evidence>
<proteinExistence type="inferred from homology"/>
<reference evidence="10" key="1">
    <citation type="submission" date="2025-08" db="UniProtKB">
        <authorList>
            <consortium name="RefSeq"/>
        </authorList>
    </citation>
    <scope>IDENTIFICATION</scope>
</reference>
<comment type="subcellular location">
    <subcellularLocation>
        <location evidence="1">Nucleus</location>
        <location evidence="1">Nucleolus</location>
    </subcellularLocation>
</comment>
<keyword evidence="2" id="KW-0690">Ribosome biogenesis</keyword>
<comment type="function">
    <text evidence="4">Required during maturation of the 40S ribosomal subunit in the nucleolus.</text>
</comment>
<dbReference type="CTD" id="55720"/>
<evidence type="ECO:0000313" key="9">
    <source>
        <dbReference type="Proteomes" id="UP000694867"/>
    </source>
</evidence>
<evidence type="ECO:0000259" key="8">
    <source>
        <dbReference type="PROSITE" id="PS51714"/>
    </source>
</evidence>
<evidence type="ECO:0000256" key="1">
    <source>
        <dbReference type="ARBA" id="ARBA00004604"/>
    </source>
</evidence>
<keyword evidence="9" id="KW-1185">Reference proteome</keyword>
<dbReference type="GO" id="GO:0030688">
    <property type="term" value="C:preribosome, small subunit precursor"/>
    <property type="evidence" value="ECO:0007669"/>
    <property type="project" value="TreeGrafter"/>
</dbReference>
<dbReference type="Pfam" id="PF22298">
    <property type="entry name" value="Tsr1_G-like"/>
    <property type="match status" value="1"/>
</dbReference>
<dbReference type="GO" id="GO:0034511">
    <property type="term" value="F:U3 snoRNA binding"/>
    <property type="evidence" value="ECO:0007669"/>
    <property type="project" value="TreeGrafter"/>
</dbReference>
<dbReference type="InterPro" id="IPR007034">
    <property type="entry name" value="BMS1_TSR1_C"/>
</dbReference>
<feature type="region of interest" description="Disordered" evidence="7">
    <location>
        <begin position="1"/>
        <end position="50"/>
    </location>
</feature>
<dbReference type="GO" id="GO:0000462">
    <property type="term" value="P:maturation of SSU-rRNA from tricistronic rRNA transcript (SSU-rRNA, 5.8S rRNA, LSU-rRNA)"/>
    <property type="evidence" value="ECO:0007669"/>
    <property type="project" value="TreeGrafter"/>
</dbReference>
<evidence type="ECO:0000256" key="7">
    <source>
        <dbReference type="SAM" id="MobiDB-lite"/>
    </source>
</evidence>
<dbReference type="SMART" id="SM00785">
    <property type="entry name" value="AARP2CN"/>
    <property type="match status" value="1"/>
</dbReference>
<gene>
    <name evidence="10" type="primary">LOC100897461</name>
</gene>
<dbReference type="SMART" id="SM01362">
    <property type="entry name" value="DUF663"/>
    <property type="match status" value="1"/>
</dbReference>
<accession>A0AAJ6W0L5</accession>
<dbReference type="GeneID" id="100897461"/>
<name>A0AAJ6W0L5_9ACAR</name>
<dbReference type="PANTHER" id="PTHR12858">
    <property type="entry name" value="RIBOSOME BIOGENESIS PROTEIN"/>
    <property type="match status" value="1"/>
</dbReference>
<dbReference type="AlphaFoldDB" id="A0AAJ6W0L5"/>
<comment type="similarity">
    <text evidence="5">Belongs to the TRAFAC class translation factor GTPase superfamily. Bms1-like GTPase family. TSR1 subfamily.</text>
</comment>
<evidence type="ECO:0000256" key="2">
    <source>
        <dbReference type="ARBA" id="ARBA00022517"/>
    </source>
</evidence>
<evidence type="ECO:0000256" key="5">
    <source>
        <dbReference type="ARBA" id="ARBA00038288"/>
    </source>
</evidence>
<dbReference type="KEGG" id="goe:100897461"/>
<protein>
    <recommendedName>
        <fullName evidence="6">Pre-rRNA-processing protein TSR1 homolog</fullName>
    </recommendedName>
</protein>